<sequence>MSSTTADPIIGEPEVLEDEITASNIALADGVETDPAWLALKAAATELQGLQGKDGSVGEADDHARAGDLVDAIVASIDAIAPRFPHEREYLAASVVDFRRWQAEAFGVPDFLDSLLAFQPQRHRIDGIRHLVVFPMVTQNGSPDRHVEALVVETIWPEFIAELEAGDYGNKLFVSLRLVDFTPGYDTNSAVLFPETVAMREIPPFTWGAIFQDREAARYRRVVRAASEITKLDLPADAAALLDDQELAERTFVMWDIIHDRTHMRGDLPFDPFMIKQRMPFFLYSLEELRCDLTAFRESVKIQRTLDARLAAGETLTDVEEQMRSTGKLVQYAVIFDRIFRFAITGSRVRNYDGLGGQLLFAWLHRKHVLEWTDVKLTFDWAAVPDAVVELGDAIDELYWKSIDRPKTVHWLAAYELVTSVVTPNPASMWAEGLPREVLAGPPKGYTDLVMDDEFPLSMFFEALDKKMKPVIESTVGITGATA</sequence>
<proteinExistence type="predicted"/>
<dbReference type="AlphaFoldDB" id="A0A191WJH2"/>
<reference evidence="2" key="2">
    <citation type="submission" date="2016-01" db="EMBL/GenBank/DDBJ databases">
        <title>Complete genome sequence of Agromyces aureus AR33T and comparison with related organisms.</title>
        <authorList>
            <person name="Corretto E."/>
            <person name="Antonielli L."/>
            <person name="Sessitsch A."/>
            <person name="Brader G."/>
        </authorList>
    </citation>
    <scope>NUCLEOTIDE SEQUENCE [LARGE SCALE GENOMIC DNA]</scope>
    <source>
        <strain evidence="2">AR33</strain>
    </source>
</reference>
<dbReference type="STRING" id="453304.ATC03_18605"/>
<name>A0A191WJH2_9MICO</name>
<dbReference type="RefSeq" id="WP_067880454.1">
    <property type="nucleotide sequence ID" value="NZ_CP013979.1"/>
</dbReference>
<dbReference type="InterPro" id="IPR046306">
    <property type="entry name" value="DUF6421"/>
</dbReference>
<dbReference type="OrthoDB" id="3755108at2"/>
<accession>A0A191WJH2</accession>
<evidence type="ECO:0000313" key="1">
    <source>
        <dbReference type="EMBL" id="ANJ28406.1"/>
    </source>
</evidence>
<dbReference type="EMBL" id="CP013979">
    <property type="protein sequence ID" value="ANJ28406.1"/>
    <property type="molecule type" value="Genomic_DNA"/>
</dbReference>
<dbReference type="Proteomes" id="UP000078437">
    <property type="component" value="Chromosome"/>
</dbReference>
<keyword evidence="2" id="KW-1185">Reference proteome</keyword>
<protein>
    <submittedName>
        <fullName evidence="1">Uncharacterized protein</fullName>
    </submittedName>
</protein>
<gene>
    <name evidence="1" type="ORF">ATC03_18605</name>
</gene>
<dbReference type="KEGG" id="agy:ATC03_18605"/>
<organism evidence="1 2">
    <name type="scientific">Agromyces aureus</name>
    <dbReference type="NCBI Taxonomy" id="453304"/>
    <lineage>
        <taxon>Bacteria</taxon>
        <taxon>Bacillati</taxon>
        <taxon>Actinomycetota</taxon>
        <taxon>Actinomycetes</taxon>
        <taxon>Micrococcales</taxon>
        <taxon>Microbacteriaceae</taxon>
        <taxon>Agromyces</taxon>
    </lineage>
</organism>
<dbReference type="Pfam" id="PF19985">
    <property type="entry name" value="DUF6421"/>
    <property type="match status" value="1"/>
</dbReference>
<evidence type="ECO:0000313" key="2">
    <source>
        <dbReference type="Proteomes" id="UP000078437"/>
    </source>
</evidence>
<reference evidence="1 2" key="1">
    <citation type="journal article" date="2016" name="Int. J. Syst. Evol. Microbiol.">
        <title>Agromyces aureus sp. nov., isolated from the rhizosphere of Salix caprea L. grown in a heavy-metal-contaminated soil.</title>
        <authorList>
            <person name="Corretto E."/>
            <person name="Antonielli L."/>
            <person name="Sessitsch A."/>
            <person name="Compant S."/>
            <person name="Gorfer M."/>
            <person name="Kuffner M."/>
            <person name="Brader G."/>
        </authorList>
    </citation>
    <scope>NUCLEOTIDE SEQUENCE [LARGE SCALE GENOMIC DNA]</scope>
    <source>
        <strain evidence="1 2">AR33</strain>
    </source>
</reference>